<dbReference type="SUPFAM" id="SSF55144">
    <property type="entry name" value="LigT-like"/>
    <property type="match status" value="1"/>
</dbReference>
<dbReference type="NCBIfam" id="TIGR02258">
    <property type="entry name" value="2_5_ligase"/>
    <property type="match status" value="1"/>
</dbReference>
<reference evidence="3 4" key="2">
    <citation type="journal article" date="2011" name="Stand. Genomic Sci.">
        <title>Complete genome sequence of Tolumonas auensis type strain (TA 4).</title>
        <authorList>
            <person name="Chertkov O."/>
            <person name="Copeland A."/>
            <person name="Lucas S."/>
            <person name="Lapidus A."/>
            <person name="Berry K.W."/>
            <person name="Detter J.C."/>
            <person name="Del Rio T.G."/>
            <person name="Hammon N."/>
            <person name="Dalin E."/>
            <person name="Tice H."/>
            <person name="Pitluck S."/>
            <person name="Richardson P."/>
            <person name="Bruce D."/>
            <person name="Goodwin L."/>
            <person name="Han C."/>
            <person name="Tapia R."/>
            <person name="Saunders E."/>
            <person name="Schmutz J."/>
            <person name="Brettin T."/>
            <person name="Larimer F."/>
            <person name="Land M."/>
            <person name="Hauser L."/>
            <person name="Spring S."/>
            <person name="Rohde M."/>
            <person name="Kyrpides N.C."/>
            <person name="Ivanova N."/>
            <person name="Goker M."/>
            <person name="Beller H.R."/>
            <person name="Klenk H.P."/>
            <person name="Woyke T."/>
        </authorList>
    </citation>
    <scope>NUCLEOTIDE SEQUENCE [LARGE SCALE GENOMIC DNA]</scope>
    <source>
        <strain evidence="4">DSM 9187 / TA4</strain>
    </source>
</reference>
<comment type="similarity">
    <text evidence="2">Belongs to the 2H phosphoesterase superfamily. ThpR family.</text>
</comment>
<dbReference type="InterPro" id="IPR004175">
    <property type="entry name" value="RNA_CPDase"/>
</dbReference>
<keyword evidence="4" id="KW-1185">Reference proteome</keyword>
<dbReference type="InterPro" id="IPR009097">
    <property type="entry name" value="Cyclic_Pdiesterase"/>
</dbReference>
<dbReference type="AlphaFoldDB" id="C4L922"/>
<feature type="active site" description="Proton donor" evidence="2">
    <location>
        <position position="40"/>
    </location>
</feature>
<keyword evidence="3" id="KW-0436">Ligase</keyword>
<dbReference type="Pfam" id="PF13563">
    <property type="entry name" value="2_5_RNA_ligase2"/>
    <property type="match status" value="1"/>
</dbReference>
<comment type="catalytic activity">
    <reaction evidence="2">
        <text>a 3'-end 2',3'-cyclophospho-ribonucleotide-RNA + H2O = a 3'-end 2'-phospho-ribonucleotide-RNA + H(+)</text>
        <dbReference type="Rhea" id="RHEA:11828"/>
        <dbReference type="Rhea" id="RHEA-COMP:10464"/>
        <dbReference type="Rhea" id="RHEA-COMP:17353"/>
        <dbReference type="ChEBI" id="CHEBI:15377"/>
        <dbReference type="ChEBI" id="CHEBI:15378"/>
        <dbReference type="ChEBI" id="CHEBI:83064"/>
        <dbReference type="ChEBI" id="CHEBI:173113"/>
        <dbReference type="EC" id="3.1.4.58"/>
    </reaction>
</comment>
<evidence type="ECO:0000313" key="4">
    <source>
        <dbReference type="Proteomes" id="UP000009073"/>
    </source>
</evidence>
<proteinExistence type="inferred from homology"/>
<dbReference type="EMBL" id="CP001616">
    <property type="protein sequence ID" value="ACQ93892.1"/>
    <property type="molecule type" value="Genomic_DNA"/>
</dbReference>
<gene>
    <name evidence="3" type="ordered locus">Tola_2295</name>
</gene>
<dbReference type="eggNOG" id="COG1514">
    <property type="taxonomic scope" value="Bacteria"/>
</dbReference>
<dbReference type="OrthoDB" id="7061261at2"/>
<dbReference type="GO" id="GO:0008664">
    <property type="term" value="F:RNA 2',3'-cyclic 3'-phosphodiesterase activity"/>
    <property type="evidence" value="ECO:0007669"/>
    <property type="project" value="UniProtKB-EC"/>
</dbReference>
<dbReference type="Gene3D" id="3.90.1140.10">
    <property type="entry name" value="Cyclic phosphodiesterase"/>
    <property type="match status" value="1"/>
</dbReference>
<comment type="function">
    <text evidence="2">Hydrolyzes RNA 2',3'-cyclic phosphodiester to an RNA 2'-phosphomonoester.</text>
</comment>
<dbReference type="GO" id="GO:0004113">
    <property type="term" value="F:2',3'-cyclic-nucleotide 3'-phosphodiesterase activity"/>
    <property type="evidence" value="ECO:0007669"/>
    <property type="project" value="InterPro"/>
</dbReference>
<feature type="short sequence motif" description="HXTX 2" evidence="2">
    <location>
        <begin position="121"/>
        <end position="124"/>
    </location>
</feature>
<feature type="active site" description="Proton acceptor" evidence="2">
    <location>
        <position position="121"/>
    </location>
</feature>
<protein>
    <recommendedName>
        <fullName evidence="2">RNA 2',3'-cyclic phosphodiesterase</fullName>
        <shortName evidence="2">RNA 2',3'-CPDase</shortName>
        <ecNumber evidence="2">3.1.4.58</ecNumber>
    </recommendedName>
</protein>
<evidence type="ECO:0000313" key="3">
    <source>
        <dbReference type="EMBL" id="ACQ93892.1"/>
    </source>
</evidence>
<dbReference type="GO" id="GO:0016874">
    <property type="term" value="F:ligase activity"/>
    <property type="evidence" value="ECO:0007669"/>
    <property type="project" value="UniProtKB-KW"/>
</dbReference>
<evidence type="ECO:0000256" key="1">
    <source>
        <dbReference type="ARBA" id="ARBA00022801"/>
    </source>
</evidence>
<feature type="short sequence motif" description="HXTX 1" evidence="2">
    <location>
        <begin position="40"/>
        <end position="43"/>
    </location>
</feature>
<dbReference type="STRING" id="595494.Tola_2295"/>
<dbReference type="PANTHER" id="PTHR35561:SF1">
    <property type="entry name" value="RNA 2',3'-CYCLIC PHOSPHODIESTERASE"/>
    <property type="match status" value="1"/>
</dbReference>
<dbReference type="HOGENOM" id="CLU_081251_2_1_6"/>
<evidence type="ECO:0000256" key="2">
    <source>
        <dbReference type="HAMAP-Rule" id="MF_01940"/>
    </source>
</evidence>
<dbReference type="KEGG" id="tau:Tola_2295"/>
<dbReference type="EC" id="3.1.4.58" evidence="2"/>
<dbReference type="HAMAP" id="MF_01940">
    <property type="entry name" value="RNA_CPDase"/>
    <property type="match status" value="1"/>
</dbReference>
<accession>C4L922</accession>
<dbReference type="PANTHER" id="PTHR35561">
    <property type="entry name" value="RNA 2',3'-CYCLIC PHOSPHODIESTERASE"/>
    <property type="match status" value="1"/>
</dbReference>
<organism evidence="3 4">
    <name type="scientific">Tolumonas auensis (strain DSM 9187 / NBRC 110442 / TA 4)</name>
    <dbReference type="NCBI Taxonomy" id="595494"/>
    <lineage>
        <taxon>Bacteria</taxon>
        <taxon>Pseudomonadati</taxon>
        <taxon>Pseudomonadota</taxon>
        <taxon>Gammaproteobacteria</taxon>
        <taxon>Aeromonadales</taxon>
        <taxon>Aeromonadaceae</taxon>
        <taxon>Tolumonas</taxon>
    </lineage>
</organism>
<reference evidence="4" key="1">
    <citation type="submission" date="2009-05" db="EMBL/GenBank/DDBJ databases">
        <title>Complete sequence of Tolumonas auensis DSM 9187.</title>
        <authorList>
            <consortium name="US DOE Joint Genome Institute"/>
            <person name="Lucas S."/>
            <person name="Copeland A."/>
            <person name="Lapidus A."/>
            <person name="Glavina del Rio T."/>
            <person name="Tice H."/>
            <person name="Bruce D."/>
            <person name="Goodwin L."/>
            <person name="Pitluck S."/>
            <person name="Chertkov O."/>
            <person name="Brettin T."/>
            <person name="Detter J.C."/>
            <person name="Han C."/>
            <person name="Larimer F."/>
            <person name="Land M."/>
            <person name="Hauser L."/>
            <person name="Kyrpides N."/>
            <person name="Mikhailova N."/>
            <person name="Spring S."/>
            <person name="Beller H."/>
        </authorList>
    </citation>
    <scope>NUCLEOTIDE SEQUENCE [LARGE SCALE GENOMIC DNA]</scope>
    <source>
        <strain evidence="4">DSM 9187 / TA4</strain>
    </source>
</reference>
<dbReference type="Proteomes" id="UP000009073">
    <property type="component" value="Chromosome"/>
</dbReference>
<dbReference type="RefSeq" id="WP_015879360.1">
    <property type="nucleotide sequence ID" value="NC_012691.1"/>
</dbReference>
<keyword evidence="1 2" id="KW-0378">Hydrolase</keyword>
<name>C4L922_TOLAT</name>
<sequence>MQRRLFFALPAQSVASALHHCQQQLHEEGHRKPVNANNFHLTLHFLGMQDEHILPQLYQVAAELRSPPFELTLDQYGLFRHAHCLWLGPQHPAPPLLHLVNRLGESLTQLGLPVSTDYRPHITLFRNARAMTQCPAPALRLQVSEFILYESISAADGVWYKPLRRWPLLNQSVDEKQQ</sequence>